<dbReference type="PIRSF" id="PIRSF035865">
    <property type="entry name" value="UCP035865"/>
    <property type="match status" value="1"/>
</dbReference>
<evidence type="ECO:0000313" key="2">
    <source>
        <dbReference type="Proteomes" id="UP000052167"/>
    </source>
</evidence>
<reference evidence="1 2" key="1">
    <citation type="submission" date="2014-06" db="EMBL/GenBank/DDBJ databases">
        <title>Rhizobium pelagicum/R2-400B4.</title>
        <authorList>
            <person name="Kimes N.E."/>
            <person name="Lopez-Perez M."/>
        </authorList>
    </citation>
    <scope>NUCLEOTIDE SEQUENCE [LARGE SCALE GENOMIC DNA]</scope>
    <source>
        <strain evidence="1 2">R2-400B4</strain>
    </source>
</reference>
<dbReference type="EMBL" id="JOKJ01000003">
    <property type="protein sequence ID" value="KEQ10373.1"/>
    <property type="molecule type" value="Genomic_DNA"/>
</dbReference>
<dbReference type="AlphaFoldDB" id="A0A922P0U0"/>
<sequence length="375" mass="39778">MIIEAFIRWIETARAADRANAAAALARAFLRPDLADEQRQAALLAMSHLLDDPSPQVRLSLAQALAHSSLAPRAIMIALAEDQPEIACTVVALSPVLTDADLIDLAATGGSLLGGFVASRGGLSRSVAAALAEVGDEGAALILLENETASISSRSVSRIAERFGHCAAIRRLLLERGDLPADARQSLVEQVSTALAGSDLVRMVLARPRLERLTLDACETASVAIAGDVSVAELPALVEHLRSKGKLTPALLIHALCSGKSDFFSHAMVALSGLEERRVRSLLASGRMHAVRALFEAAGLQRDIAMVFVEATLLWRQAGEVLTTQSICDRLLDTCRRPADPNSPVALLLDLVEKLQRSELRATARSYAGSALLAA</sequence>
<evidence type="ECO:0000313" key="1">
    <source>
        <dbReference type="EMBL" id="KEQ10373.1"/>
    </source>
</evidence>
<dbReference type="Pfam" id="PF10098">
    <property type="entry name" value="DUF2336"/>
    <property type="match status" value="1"/>
</dbReference>
<organism evidence="1 2">
    <name type="scientific">Pseudorhizobium pelagicum</name>
    <dbReference type="NCBI Taxonomy" id="1509405"/>
    <lineage>
        <taxon>Bacteria</taxon>
        <taxon>Pseudomonadati</taxon>
        <taxon>Pseudomonadota</taxon>
        <taxon>Alphaproteobacteria</taxon>
        <taxon>Hyphomicrobiales</taxon>
        <taxon>Rhizobiaceae</taxon>
        <taxon>Rhizobium/Agrobacterium group</taxon>
        <taxon>Pseudorhizobium</taxon>
    </lineage>
</organism>
<keyword evidence="2" id="KW-1185">Reference proteome</keyword>
<dbReference type="OrthoDB" id="9798569at2"/>
<accession>A0A922P0U0</accession>
<dbReference type="InterPro" id="IPR019285">
    <property type="entry name" value="DUF2336"/>
</dbReference>
<gene>
    <name evidence="1" type="ORF">GV68_15815</name>
</gene>
<dbReference type="RefSeq" id="WP_037163365.1">
    <property type="nucleotide sequence ID" value="NZ_CAJXID010000001.1"/>
</dbReference>
<protein>
    <recommendedName>
        <fullName evidence="3">DUF2336 domain-containing protein</fullName>
    </recommendedName>
</protein>
<dbReference type="Proteomes" id="UP000052167">
    <property type="component" value="Unassembled WGS sequence"/>
</dbReference>
<proteinExistence type="predicted"/>
<evidence type="ECO:0008006" key="3">
    <source>
        <dbReference type="Google" id="ProtNLM"/>
    </source>
</evidence>
<dbReference type="InterPro" id="IPR014598">
    <property type="entry name" value="UCP035865"/>
</dbReference>
<name>A0A922P0U0_9HYPH</name>
<comment type="caution">
    <text evidence="1">The sequence shown here is derived from an EMBL/GenBank/DDBJ whole genome shotgun (WGS) entry which is preliminary data.</text>
</comment>